<dbReference type="InterPro" id="IPR002820">
    <property type="entry name" value="Mopterin_CF_biosynth-C_dom"/>
</dbReference>
<evidence type="ECO:0000256" key="3">
    <source>
        <dbReference type="ARBA" id="ARBA00012575"/>
    </source>
</evidence>
<comment type="pathway">
    <text evidence="2 6">Cofactor biosynthesis; molybdopterin biosynthesis.</text>
</comment>
<evidence type="ECO:0000313" key="9">
    <source>
        <dbReference type="Proteomes" id="UP000736328"/>
    </source>
</evidence>
<dbReference type="InterPro" id="IPR023045">
    <property type="entry name" value="MoaC"/>
</dbReference>
<evidence type="ECO:0000259" key="7">
    <source>
        <dbReference type="Pfam" id="PF01967"/>
    </source>
</evidence>
<dbReference type="Gene3D" id="3.30.70.640">
    <property type="entry name" value="Molybdopterin cofactor biosynthesis C (MoaC) domain"/>
    <property type="match status" value="1"/>
</dbReference>
<comment type="function">
    <text evidence="6">Catalyzes the conversion of (8S)-3',8-cyclo-7,8-dihydroguanosine 5'-triphosphate to cyclic pyranopterin monophosphate (cPMP).</text>
</comment>
<dbReference type="SUPFAM" id="SSF55040">
    <property type="entry name" value="Molybdenum cofactor biosynthesis protein C, MoaC"/>
    <property type="match status" value="1"/>
</dbReference>
<dbReference type="AlphaFoldDB" id="A0A933IBU3"/>
<dbReference type="NCBIfam" id="TIGR00581">
    <property type="entry name" value="moaC"/>
    <property type="match status" value="1"/>
</dbReference>
<comment type="subunit">
    <text evidence="6">Homohexamer; trimer of dimers.</text>
</comment>
<evidence type="ECO:0000256" key="2">
    <source>
        <dbReference type="ARBA" id="ARBA00005046"/>
    </source>
</evidence>
<feature type="active site" evidence="6">
    <location>
        <position position="138"/>
    </location>
</feature>
<proteinExistence type="inferred from homology"/>
<dbReference type="GO" id="GO:0006777">
    <property type="term" value="P:Mo-molybdopterin cofactor biosynthetic process"/>
    <property type="evidence" value="ECO:0007669"/>
    <property type="project" value="UniProtKB-UniRule"/>
</dbReference>
<evidence type="ECO:0000256" key="4">
    <source>
        <dbReference type="ARBA" id="ARBA00023150"/>
    </source>
</evidence>
<dbReference type="PANTHER" id="PTHR22960">
    <property type="entry name" value="MOLYBDOPTERIN COFACTOR SYNTHESIS PROTEIN A"/>
    <property type="match status" value="1"/>
</dbReference>
<dbReference type="EC" id="4.6.1.17" evidence="3 6"/>
<evidence type="ECO:0000256" key="5">
    <source>
        <dbReference type="ARBA" id="ARBA00023239"/>
    </source>
</evidence>
<comment type="catalytic activity">
    <reaction evidence="1 6">
        <text>(8S)-3',8-cyclo-7,8-dihydroguanosine 5'-triphosphate = cyclic pyranopterin phosphate + diphosphate</text>
        <dbReference type="Rhea" id="RHEA:49580"/>
        <dbReference type="ChEBI" id="CHEBI:33019"/>
        <dbReference type="ChEBI" id="CHEBI:59648"/>
        <dbReference type="ChEBI" id="CHEBI:131766"/>
        <dbReference type="EC" id="4.6.1.17"/>
    </reaction>
</comment>
<dbReference type="NCBIfam" id="NF006870">
    <property type="entry name" value="PRK09364.1"/>
    <property type="match status" value="1"/>
</dbReference>
<comment type="caution">
    <text evidence="8">The sequence shown here is derived from an EMBL/GenBank/DDBJ whole genome shotgun (WGS) entry which is preliminary data.</text>
</comment>
<feature type="domain" description="Molybdopterin cofactor biosynthesis C (MoaC)" evidence="7">
    <location>
        <begin position="25"/>
        <end position="160"/>
    </location>
</feature>
<reference evidence="8" key="1">
    <citation type="submission" date="2020-07" db="EMBL/GenBank/DDBJ databases">
        <title>Huge and variable diversity of episymbiotic CPR bacteria and DPANN archaea in groundwater ecosystems.</title>
        <authorList>
            <person name="He C.Y."/>
            <person name="Keren R."/>
            <person name="Whittaker M."/>
            <person name="Farag I.F."/>
            <person name="Doudna J."/>
            <person name="Cate J.H.D."/>
            <person name="Banfield J.F."/>
        </authorList>
    </citation>
    <scope>NUCLEOTIDE SEQUENCE</scope>
    <source>
        <strain evidence="8">NC_groundwater_1520_Pr4_B-0.1um_53_5</strain>
    </source>
</reference>
<evidence type="ECO:0000313" key="8">
    <source>
        <dbReference type="EMBL" id="MBI4726459.1"/>
    </source>
</evidence>
<feature type="binding site" evidence="6">
    <location>
        <begin position="123"/>
        <end position="124"/>
    </location>
    <ligand>
        <name>substrate</name>
    </ligand>
</feature>
<keyword evidence="4 6" id="KW-0501">Molybdenum cofactor biosynthesis</keyword>
<accession>A0A933IBU3</accession>
<dbReference type="InterPro" id="IPR047594">
    <property type="entry name" value="MoaC_bact/euk"/>
</dbReference>
<dbReference type="EMBL" id="JACQXR010000053">
    <property type="protein sequence ID" value="MBI4726459.1"/>
    <property type="molecule type" value="Genomic_DNA"/>
</dbReference>
<dbReference type="Proteomes" id="UP000736328">
    <property type="component" value="Unassembled WGS sequence"/>
</dbReference>
<dbReference type="Pfam" id="PF01967">
    <property type="entry name" value="MoaC"/>
    <property type="match status" value="1"/>
</dbReference>
<dbReference type="CDD" id="cd01420">
    <property type="entry name" value="MoaC_PE"/>
    <property type="match status" value="1"/>
</dbReference>
<dbReference type="PANTHER" id="PTHR22960:SF29">
    <property type="entry name" value="CYCLIC PYRANOPTERIN MONOPHOSPHATE SYNTHASE"/>
    <property type="match status" value="1"/>
</dbReference>
<dbReference type="InterPro" id="IPR036522">
    <property type="entry name" value="MoaC_sf"/>
</dbReference>
<organism evidence="8 9">
    <name type="scientific">candidate division TA06 bacterium</name>
    <dbReference type="NCBI Taxonomy" id="2250710"/>
    <lineage>
        <taxon>Bacteria</taxon>
        <taxon>Bacteria division TA06</taxon>
    </lineage>
</organism>
<comment type="similarity">
    <text evidence="6">Belongs to the MoaC family.</text>
</comment>
<name>A0A933IBU3_UNCT6</name>
<evidence type="ECO:0000256" key="1">
    <source>
        <dbReference type="ARBA" id="ARBA00001637"/>
    </source>
</evidence>
<gene>
    <name evidence="6 8" type="primary">moaC</name>
    <name evidence="8" type="ORF">HY768_04405</name>
</gene>
<protein>
    <recommendedName>
        <fullName evidence="3 6">Cyclic pyranopterin monophosphate synthase</fullName>
        <ecNumber evidence="3 6">4.6.1.17</ecNumber>
    </recommendedName>
    <alternativeName>
        <fullName evidence="6">Molybdenum cofactor biosynthesis protein C</fullName>
    </alternativeName>
</protein>
<evidence type="ECO:0000256" key="6">
    <source>
        <dbReference type="HAMAP-Rule" id="MF_01224"/>
    </source>
</evidence>
<dbReference type="HAMAP" id="MF_01224_B">
    <property type="entry name" value="MoaC_B"/>
    <property type="match status" value="1"/>
</dbReference>
<sequence length="167" mass="18158">MQKAKGRIKNFKKLSHVNSKGRARMVDVTDKRKTERMARACGVVKMKPATLELIAKNKMAKGDVLGIARIAGIQAAKRTHELIPLCHPIALTHIEVDCRINKKSSSIEITSTVRCADRTGAEMEALTAVSAACLTVYDMAKAVDKGMVISGVKLVEKSGGKSGRWVR</sequence>
<dbReference type="GO" id="GO:0061799">
    <property type="term" value="F:cyclic pyranopterin monophosphate synthase activity"/>
    <property type="evidence" value="ECO:0007669"/>
    <property type="project" value="UniProtKB-UniRule"/>
</dbReference>
<feature type="binding site" evidence="6">
    <location>
        <begin position="85"/>
        <end position="87"/>
    </location>
    <ligand>
        <name>substrate</name>
    </ligand>
</feature>
<dbReference type="InterPro" id="IPR050105">
    <property type="entry name" value="MoCo_biosynth_MoaA/MoaC"/>
</dbReference>
<keyword evidence="5 6" id="KW-0456">Lyase</keyword>